<evidence type="ECO:0008006" key="3">
    <source>
        <dbReference type="Google" id="ProtNLM"/>
    </source>
</evidence>
<dbReference type="OrthoDB" id="9813378at2"/>
<proteinExistence type="predicted"/>
<reference evidence="1" key="1">
    <citation type="submission" date="2016-01" db="EMBL/GenBank/DDBJ databases">
        <authorList>
            <person name="Mcilroy J.S."/>
            <person name="Karst M S."/>
            <person name="Albertsen M."/>
        </authorList>
    </citation>
    <scope>NUCLEOTIDE SEQUENCE</scope>
    <source>
        <strain evidence="1">Cfx-K</strain>
    </source>
</reference>
<dbReference type="Proteomes" id="UP000215027">
    <property type="component" value="Chromosome I"/>
</dbReference>
<dbReference type="EMBL" id="LN890655">
    <property type="protein sequence ID" value="CUS03812.2"/>
    <property type="molecule type" value="Genomic_DNA"/>
</dbReference>
<protein>
    <recommendedName>
        <fullName evidence="3">DUF2281 domain-containing protein</fullName>
    </recommendedName>
</protein>
<keyword evidence="2" id="KW-1185">Reference proteome</keyword>
<sequence length="75" mass="8802">METQTLPELVKQLSPDAQEVVRELVEFLLSSPRPNVRPEGQRLLRQDWGGALRTYRQQYTSLELQHRASDWRVTP</sequence>
<dbReference type="RefSeq" id="WP_095043249.1">
    <property type="nucleotide sequence ID" value="NZ_LN890655.1"/>
</dbReference>
<dbReference type="AlphaFoldDB" id="A0A160T2I9"/>
<evidence type="ECO:0000313" key="2">
    <source>
        <dbReference type="Proteomes" id="UP000215027"/>
    </source>
</evidence>
<accession>A0A160T2I9</accession>
<organism evidence="1 2">
    <name type="scientific">Candidatus Promineifilum breve</name>
    <dbReference type="NCBI Taxonomy" id="1806508"/>
    <lineage>
        <taxon>Bacteria</taxon>
        <taxon>Bacillati</taxon>
        <taxon>Chloroflexota</taxon>
        <taxon>Ardenticatenia</taxon>
        <taxon>Candidatus Promineifilales</taxon>
        <taxon>Candidatus Promineifilaceae</taxon>
        <taxon>Candidatus Promineifilum</taxon>
    </lineage>
</organism>
<dbReference type="KEGG" id="pbf:CFX0092_A1934"/>
<gene>
    <name evidence="1" type="ORF">CFX0092_A1934</name>
</gene>
<evidence type="ECO:0000313" key="1">
    <source>
        <dbReference type="EMBL" id="CUS03812.2"/>
    </source>
</evidence>
<name>A0A160T2I9_9CHLR</name>